<reference evidence="1 2" key="1">
    <citation type="submission" date="2022-01" db="EMBL/GenBank/DDBJ databases">
        <title>Paraglaciecola sp. G1-23.</title>
        <authorList>
            <person name="Jin M.S."/>
            <person name="Han D.M."/>
            <person name="Kim H.M."/>
            <person name="Jeon C.O."/>
        </authorList>
    </citation>
    <scope>NUCLEOTIDE SEQUENCE [LARGE SCALE GENOMIC DNA]</scope>
    <source>
        <strain evidence="1 2">G1-23</strain>
    </source>
</reference>
<comment type="caution">
    <text evidence="1">The sequence shown here is derived from an EMBL/GenBank/DDBJ whole genome shotgun (WGS) entry which is preliminary data.</text>
</comment>
<dbReference type="EMBL" id="JAKGAS010000004">
    <property type="protein sequence ID" value="MCF2948106.1"/>
    <property type="molecule type" value="Genomic_DNA"/>
</dbReference>
<keyword evidence="1" id="KW-0378">Hydrolase</keyword>
<dbReference type="Gene3D" id="3.40.50.1110">
    <property type="entry name" value="SGNH hydrolase"/>
    <property type="match status" value="1"/>
</dbReference>
<gene>
    <name evidence="1" type="ORF">L0668_08315</name>
</gene>
<evidence type="ECO:0000313" key="1">
    <source>
        <dbReference type="EMBL" id="MCF2948106.1"/>
    </source>
</evidence>
<protein>
    <submittedName>
        <fullName evidence="1">SGNH/GDSL hydrolase family protein</fullName>
    </submittedName>
</protein>
<evidence type="ECO:0000313" key="2">
    <source>
        <dbReference type="Proteomes" id="UP001521137"/>
    </source>
</evidence>
<name>A0ABS9D594_9ALTE</name>
<dbReference type="RefSeq" id="WP_235311721.1">
    <property type="nucleotide sequence ID" value="NZ_JAKGAS010000004.1"/>
</dbReference>
<dbReference type="InterPro" id="IPR036514">
    <property type="entry name" value="SGNH_hydro_sf"/>
</dbReference>
<sequence>MKNNILEVVGLITPGRYQKIQCRDYPPNKHYRLKPPADKVADSNGHLDDTFFTMQTDENGFIGLNKESKKTTAKVYFLGGSTTECIWNNADVRWPTRVATDFNKRCNSGIKINCFNSGVWGNTTAQSVNLLINKILPLKPNCVVMMHNINDLVLMIHESDYWKAHTPSRKILARSAWDAMPSSMMRKVYLNKKINKLKRIVGDLLGLTENKNDEFAKVRNLPSKLDEKTYLKQFTDNLHLFIFTCRLKHVHPILMTQASRLKDNPDNIIREHVETMMKEKGLSYEKVSGYFNSLNNCIRQVAAELNVTLIDLESAIPKTEDMMFDSVHFTDKGCITVASHIADELFKLQIFDSKS</sequence>
<proteinExistence type="predicted"/>
<dbReference type="InterPro" id="IPR051532">
    <property type="entry name" value="Ester_Hydrolysis_Enzymes"/>
</dbReference>
<keyword evidence="2" id="KW-1185">Reference proteome</keyword>
<accession>A0ABS9D594</accession>
<organism evidence="1 2">
    <name type="scientific">Paraglaciecola algarum</name>
    <dbReference type="NCBI Taxonomy" id="3050085"/>
    <lineage>
        <taxon>Bacteria</taxon>
        <taxon>Pseudomonadati</taxon>
        <taxon>Pseudomonadota</taxon>
        <taxon>Gammaproteobacteria</taxon>
        <taxon>Alteromonadales</taxon>
        <taxon>Alteromonadaceae</taxon>
        <taxon>Paraglaciecola</taxon>
    </lineage>
</organism>
<dbReference type="PANTHER" id="PTHR30383">
    <property type="entry name" value="THIOESTERASE 1/PROTEASE 1/LYSOPHOSPHOLIPASE L1"/>
    <property type="match status" value="1"/>
</dbReference>
<dbReference type="Proteomes" id="UP001521137">
    <property type="component" value="Unassembled WGS sequence"/>
</dbReference>
<dbReference type="GO" id="GO:0016787">
    <property type="term" value="F:hydrolase activity"/>
    <property type="evidence" value="ECO:0007669"/>
    <property type="project" value="UniProtKB-KW"/>
</dbReference>
<dbReference type="SUPFAM" id="SSF52266">
    <property type="entry name" value="SGNH hydrolase"/>
    <property type="match status" value="1"/>
</dbReference>